<proteinExistence type="predicted"/>
<reference evidence="1 2" key="1">
    <citation type="journal article" date="2016" name="Nat. Commun.">
        <title>Thousands of microbial genomes shed light on interconnected biogeochemical processes in an aquifer system.</title>
        <authorList>
            <person name="Anantharaman K."/>
            <person name="Brown C.T."/>
            <person name="Hug L.A."/>
            <person name="Sharon I."/>
            <person name="Castelle C.J."/>
            <person name="Probst A.J."/>
            <person name="Thomas B.C."/>
            <person name="Singh A."/>
            <person name="Wilkins M.J."/>
            <person name="Karaoz U."/>
            <person name="Brodie E.L."/>
            <person name="Williams K.H."/>
            <person name="Hubbard S.S."/>
            <person name="Banfield J.F."/>
        </authorList>
    </citation>
    <scope>NUCLEOTIDE SEQUENCE [LARGE SCALE GENOMIC DNA]</scope>
</reference>
<dbReference type="Proteomes" id="UP000176300">
    <property type="component" value="Unassembled WGS sequence"/>
</dbReference>
<comment type="caution">
    <text evidence="1">The sequence shown here is derived from an EMBL/GenBank/DDBJ whole genome shotgun (WGS) entry which is preliminary data.</text>
</comment>
<organism evidence="1 2">
    <name type="scientific">Candidatus Magasanikbacteria bacterium RIFOXYB1_FULL_40_15</name>
    <dbReference type="NCBI Taxonomy" id="1798697"/>
    <lineage>
        <taxon>Bacteria</taxon>
        <taxon>Candidatus Magasanikiibacteriota</taxon>
    </lineage>
</organism>
<sequence length="101" mass="11571">MKEIESENFFEQFDENKLSEMITEAWKIADADSKKEYGKTVKKIGAEKAQTIAAQILDKFEIEKGQPARLEYRADIVNALVNGNRVEKNTEPTAHQDLGYY</sequence>
<dbReference type="AlphaFoldDB" id="A0A1F6NES1"/>
<protein>
    <submittedName>
        <fullName evidence="1">Uncharacterized protein</fullName>
    </submittedName>
</protein>
<evidence type="ECO:0000313" key="1">
    <source>
        <dbReference type="EMBL" id="OGH82311.1"/>
    </source>
</evidence>
<accession>A0A1F6NES1</accession>
<name>A0A1F6NES1_9BACT</name>
<evidence type="ECO:0000313" key="2">
    <source>
        <dbReference type="Proteomes" id="UP000176300"/>
    </source>
</evidence>
<dbReference type="EMBL" id="MFQS01000044">
    <property type="protein sequence ID" value="OGH82311.1"/>
    <property type="molecule type" value="Genomic_DNA"/>
</dbReference>
<gene>
    <name evidence="1" type="ORF">A2373_02325</name>
</gene>
<dbReference type="STRING" id="1798697.A2373_02325"/>